<accession>A0ABT2SJF6</accession>
<dbReference type="RefSeq" id="WP_262654085.1">
    <property type="nucleotide sequence ID" value="NZ_JAOQKE010000003.1"/>
</dbReference>
<dbReference type="SUPFAM" id="SSF53187">
    <property type="entry name" value="Zn-dependent exopeptidases"/>
    <property type="match status" value="1"/>
</dbReference>
<dbReference type="Proteomes" id="UP001652338">
    <property type="component" value="Unassembled WGS sequence"/>
</dbReference>
<organism evidence="2 3">
    <name type="scientific">Muricoprocola aceti</name>
    <dbReference type="NCBI Taxonomy" id="2981772"/>
    <lineage>
        <taxon>Bacteria</taxon>
        <taxon>Bacillati</taxon>
        <taxon>Bacillota</taxon>
        <taxon>Clostridia</taxon>
        <taxon>Lachnospirales</taxon>
        <taxon>Lachnospiraceae</taxon>
        <taxon>Muricoprocola</taxon>
    </lineage>
</organism>
<protein>
    <submittedName>
        <fullName evidence="2">M20/M25/M40 family metallo-hydrolase</fullName>
    </submittedName>
</protein>
<dbReference type="Pfam" id="PF01546">
    <property type="entry name" value="Peptidase_M20"/>
    <property type="match status" value="1"/>
</dbReference>
<dbReference type="InterPro" id="IPR011650">
    <property type="entry name" value="Peptidase_M20_dimer"/>
</dbReference>
<dbReference type="EMBL" id="JAOQKE010000003">
    <property type="protein sequence ID" value="MCU6724633.1"/>
    <property type="molecule type" value="Genomic_DNA"/>
</dbReference>
<dbReference type="Gene3D" id="3.40.630.10">
    <property type="entry name" value="Zn peptidases"/>
    <property type="match status" value="1"/>
</dbReference>
<reference evidence="2 3" key="1">
    <citation type="journal article" date="2021" name="ISME Commun">
        <title>Automated analysis of genomic sequences facilitates high-throughput and comprehensive description of bacteria.</title>
        <authorList>
            <person name="Hitch T.C.A."/>
        </authorList>
    </citation>
    <scope>NUCLEOTIDE SEQUENCE [LARGE SCALE GENOMIC DNA]</scope>
    <source>
        <strain evidence="2 3">Sanger_29</strain>
    </source>
</reference>
<dbReference type="PANTHER" id="PTHR11014">
    <property type="entry name" value="PEPTIDASE M20 FAMILY MEMBER"/>
    <property type="match status" value="1"/>
</dbReference>
<evidence type="ECO:0000313" key="3">
    <source>
        <dbReference type="Proteomes" id="UP001652338"/>
    </source>
</evidence>
<sequence length="362" mass="40407">MKNLRQQLHNIPEPSMQEKKTKKTLIEFLQAETDLKIVDCGSWFYAWKKGVNKTAQGAIAFRADMDAVSLDGKTVGHFCGHDGHSTILAMTGKKLTGKTTNRDVYLIFQPGEETGEGGAICSTLIKEKGIAEVYGLHNIPGYAKGAILLRKGTFACASTGLRIHMTGSPTHAAYPENGRNPSETLARLILEVENITREFQRQGKIVRMTVIGVEIGSNSYGMSASEGEVRFTVRAEKEAEFESYLKEIRKMAEGMARKGGFTLEMEEIERFPATENHAKEVEKVRGAAQKLGLQTMELSEPMRWSEDFGYYLRECKGAFFGMGDGEEYPQLHTAEYEFPDEIIEDAIMLFFTLAIEERSVLS</sequence>
<evidence type="ECO:0000313" key="2">
    <source>
        <dbReference type="EMBL" id="MCU6724633.1"/>
    </source>
</evidence>
<evidence type="ECO:0000259" key="1">
    <source>
        <dbReference type="Pfam" id="PF07687"/>
    </source>
</evidence>
<dbReference type="InterPro" id="IPR036264">
    <property type="entry name" value="Bact_exopeptidase_dim_dom"/>
</dbReference>
<comment type="caution">
    <text evidence="2">The sequence shown here is derived from an EMBL/GenBank/DDBJ whole genome shotgun (WGS) entry which is preliminary data.</text>
</comment>
<dbReference type="SUPFAM" id="SSF55031">
    <property type="entry name" value="Bacterial exopeptidase dimerisation domain"/>
    <property type="match status" value="1"/>
</dbReference>
<proteinExistence type="predicted"/>
<dbReference type="Gene3D" id="3.30.70.360">
    <property type="match status" value="1"/>
</dbReference>
<feature type="domain" description="Peptidase M20 dimerisation" evidence="1">
    <location>
        <begin position="159"/>
        <end position="256"/>
    </location>
</feature>
<dbReference type="InterPro" id="IPR002933">
    <property type="entry name" value="Peptidase_M20"/>
</dbReference>
<dbReference type="InterPro" id="IPR017439">
    <property type="entry name" value="Amidohydrolase"/>
</dbReference>
<dbReference type="PANTHER" id="PTHR11014:SF169">
    <property type="entry name" value="CLAN MH, FAMILY M20, PEPTIDASE T-LIKE METALLOPEPTIDASE"/>
    <property type="match status" value="1"/>
</dbReference>
<keyword evidence="3" id="KW-1185">Reference proteome</keyword>
<gene>
    <name evidence="2" type="ORF">OCV47_04540</name>
</gene>
<name>A0ABT2SJF6_9FIRM</name>
<dbReference type="Pfam" id="PF07687">
    <property type="entry name" value="M20_dimer"/>
    <property type="match status" value="1"/>
</dbReference>